<keyword evidence="7 10" id="KW-1133">Transmembrane helix</keyword>
<dbReference type="FunFam" id="1.20.1560.10:FF:000011">
    <property type="entry name" value="Multidrug ABC transporter ATP-binding protein"/>
    <property type="match status" value="1"/>
</dbReference>
<dbReference type="PROSITE" id="PS00211">
    <property type="entry name" value="ABC_TRANSPORTER_1"/>
    <property type="match status" value="1"/>
</dbReference>
<name>A0A2T4PT47_9STAP</name>
<evidence type="ECO:0000256" key="1">
    <source>
        <dbReference type="ARBA" id="ARBA00004651"/>
    </source>
</evidence>
<reference evidence="13 14" key="1">
    <citation type="journal article" date="2016" name="Front. Microbiol.">
        <title>Comprehensive Phylogenetic Analysis of Bovine Non-aureus Staphylococci Species Based on Whole-Genome Sequencing.</title>
        <authorList>
            <person name="Naushad S."/>
            <person name="Barkema H.W."/>
            <person name="Luby C."/>
            <person name="Condas L.A."/>
            <person name="Nobrega D.B."/>
            <person name="Carson D.A."/>
            <person name="De Buck J."/>
        </authorList>
    </citation>
    <scope>NUCLEOTIDE SEQUENCE [LARGE SCALE GENOMIC DNA]</scope>
    <source>
        <strain evidence="13 14">SNUC 2204</strain>
    </source>
</reference>
<dbReference type="PROSITE" id="PS50929">
    <property type="entry name" value="ABC_TM1F"/>
    <property type="match status" value="1"/>
</dbReference>
<evidence type="ECO:0000313" key="13">
    <source>
        <dbReference type="EMBL" id="PTI29522.1"/>
    </source>
</evidence>
<feature type="transmembrane region" description="Helical" evidence="10">
    <location>
        <begin position="242"/>
        <end position="262"/>
    </location>
</feature>
<comment type="function">
    <text evidence="9">May be involved in multidrug export. Transmembrane domains (TMD) form a pore in the cell membrane and the ATP-binding domain (NBD) is responsible for energy generation.</text>
</comment>
<evidence type="ECO:0000256" key="6">
    <source>
        <dbReference type="ARBA" id="ARBA00022840"/>
    </source>
</evidence>
<dbReference type="InterPro" id="IPR027417">
    <property type="entry name" value="P-loop_NTPase"/>
</dbReference>
<dbReference type="RefSeq" id="WP_107557061.1">
    <property type="nucleotide sequence ID" value="NZ_PZFK01000013.1"/>
</dbReference>
<dbReference type="Gene3D" id="1.20.1560.10">
    <property type="entry name" value="ABC transporter type 1, transmembrane domain"/>
    <property type="match status" value="1"/>
</dbReference>
<evidence type="ECO:0000256" key="7">
    <source>
        <dbReference type="ARBA" id="ARBA00022989"/>
    </source>
</evidence>
<dbReference type="InterPro" id="IPR003593">
    <property type="entry name" value="AAA+_ATPase"/>
</dbReference>
<dbReference type="STRING" id="1167632.GCA_000286335_02513"/>
<dbReference type="Gene3D" id="3.40.50.300">
    <property type="entry name" value="P-loop containing nucleotide triphosphate hydrolases"/>
    <property type="match status" value="1"/>
</dbReference>
<accession>A0A2T4PT47</accession>
<feature type="transmembrane region" description="Helical" evidence="10">
    <location>
        <begin position="282"/>
        <end position="301"/>
    </location>
</feature>
<evidence type="ECO:0000256" key="3">
    <source>
        <dbReference type="ARBA" id="ARBA00022475"/>
    </source>
</evidence>
<keyword evidence="8 10" id="KW-0472">Membrane</keyword>
<evidence type="ECO:0000313" key="14">
    <source>
        <dbReference type="Proteomes" id="UP000241209"/>
    </source>
</evidence>
<dbReference type="InterPro" id="IPR039421">
    <property type="entry name" value="Type_1_exporter"/>
</dbReference>
<keyword evidence="4 10" id="KW-0812">Transmembrane</keyword>
<dbReference type="CDD" id="cd18541">
    <property type="entry name" value="ABC_6TM_TmrB_like"/>
    <property type="match status" value="1"/>
</dbReference>
<dbReference type="InterPro" id="IPR036640">
    <property type="entry name" value="ABC1_TM_sf"/>
</dbReference>
<gene>
    <name evidence="13" type="ORF">BU072_07605</name>
</gene>
<evidence type="ECO:0000256" key="8">
    <source>
        <dbReference type="ARBA" id="ARBA00023136"/>
    </source>
</evidence>
<dbReference type="SUPFAM" id="SSF90123">
    <property type="entry name" value="ABC transporter transmembrane region"/>
    <property type="match status" value="1"/>
</dbReference>
<feature type="domain" description="ABC transporter" evidence="11">
    <location>
        <begin position="337"/>
        <end position="571"/>
    </location>
</feature>
<dbReference type="GO" id="GO:0015421">
    <property type="term" value="F:ABC-type oligopeptide transporter activity"/>
    <property type="evidence" value="ECO:0007669"/>
    <property type="project" value="TreeGrafter"/>
</dbReference>
<comment type="subcellular location">
    <subcellularLocation>
        <location evidence="1">Cell membrane</location>
        <topology evidence="1">Multi-pass membrane protein</topology>
    </subcellularLocation>
</comment>
<evidence type="ECO:0000256" key="9">
    <source>
        <dbReference type="ARBA" id="ARBA00025074"/>
    </source>
</evidence>
<keyword evidence="2" id="KW-0813">Transport</keyword>
<protein>
    <submittedName>
        <fullName evidence="13">Multidrug ABC transporter permease/ATP-binding protein</fullName>
    </submittedName>
</protein>
<evidence type="ECO:0000256" key="5">
    <source>
        <dbReference type="ARBA" id="ARBA00022741"/>
    </source>
</evidence>
<comment type="caution">
    <text evidence="13">The sequence shown here is derived from an EMBL/GenBank/DDBJ whole genome shotgun (WGS) entry which is preliminary data.</text>
</comment>
<dbReference type="InterPro" id="IPR011527">
    <property type="entry name" value="ABC1_TM_dom"/>
</dbReference>
<dbReference type="PANTHER" id="PTHR43394:SF1">
    <property type="entry name" value="ATP-BINDING CASSETTE SUB-FAMILY B MEMBER 10, MITOCHONDRIAL"/>
    <property type="match status" value="1"/>
</dbReference>
<dbReference type="PROSITE" id="PS50893">
    <property type="entry name" value="ABC_TRANSPORTER_2"/>
    <property type="match status" value="1"/>
</dbReference>
<feature type="transmembrane region" description="Helical" evidence="10">
    <location>
        <begin position="56"/>
        <end position="77"/>
    </location>
</feature>
<evidence type="ECO:0000259" key="11">
    <source>
        <dbReference type="PROSITE" id="PS50893"/>
    </source>
</evidence>
<dbReference type="GO" id="GO:0016887">
    <property type="term" value="F:ATP hydrolysis activity"/>
    <property type="evidence" value="ECO:0007669"/>
    <property type="project" value="InterPro"/>
</dbReference>
<evidence type="ECO:0000256" key="10">
    <source>
        <dbReference type="SAM" id="Phobius"/>
    </source>
</evidence>
<evidence type="ECO:0000259" key="12">
    <source>
        <dbReference type="PROSITE" id="PS50929"/>
    </source>
</evidence>
<dbReference type="Pfam" id="PF00664">
    <property type="entry name" value="ABC_membrane"/>
    <property type="match status" value="1"/>
</dbReference>
<feature type="domain" description="ABC transmembrane type-1" evidence="12">
    <location>
        <begin position="19"/>
        <end position="303"/>
    </location>
</feature>
<evidence type="ECO:0000256" key="4">
    <source>
        <dbReference type="ARBA" id="ARBA00022692"/>
    </source>
</evidence>
<organism evidence="13 14">
    <name type="scientific">Mammaliicoccus vitulinus</name>
    <dbReference type="NCBI Taxonomy" id="71237"/>
    <lineage>
        <taxon>Bacteria</taxon>
        <taxon>Bacillati</taxon>
        <taxon>Bacillota</taxon>
        <taxon>Bacilli</taxon>
        <taxon>Bacillales</taxon>
        <taxon>Staphylococcaceae</taxon>
        <taxon>Mammaliicoccus</taxon>
    </lineage>
</organism>
<proteinExistence type="predicted"/>
<feature type="transmembrane region" description="Helical" evidence="10">
    <location>
        <begin position="160"/>
        <end position="178"/>
    </location>
</feature>
<keyword evidence="3" id="KW-1003">Cell membrane</keyword>
<dbReference type="FunFam" id="3.40.50.300:FF:000221">
    <property type="entry name" value="Multidrug ABC transporter ATP-binding protein"/>
    <property type="match status" value="1"/>
</dbReference>
<dbReference type="Proteomes" id="UP000241209">
    <property type="component" value="Unassembled WGS sequence"/>
</dbReference>
<dbReference type="SUPFAM" id="SSF52540">
    <property type="entry name" value="P-loop containing nucleoside triphosphate hydrolases"/>
    <property type="match status" value="1"/>
</dbReference>
<dbReference type="SMART" id="SM00382">
    <property type="entry name" value="AAA"/>
    <property type="match status" value="1"/>
</dbReference>
<dbReference type="EMBL" id="PZFK01000013">
    <property type="protein sequence ID" value="PTI29522.1"/>
    <property type="molecule type" value="Genomic_DNA"/>
</dbReference>
<sequence>MKVFLKLGWFIKEEKKNYIIGLLILLLVALIDLLPPQIIGKVIDGISFNTLTKKTLLIYVIVLFLAAVLTYVFRYFWRIMIFGASMRLGKILRSRLYHKYTSMSPSFFQERRTGDLMAHATNDIRAVQNTAGGGVLTIADSLMSGGAVLITMAITVDWRLTLIVMIPLPIMIVLTSYYGKLLNRGFKKAQAAFSQLNDKTQESIAGIKVTKTFGYEKDDQADFKRLSDDVVNKNLKVSKIDALFDPTIMSVIGVSYFLAIFYGAKMVINDDITIGQLVTFTTYLGMMVWPLLALGLFFNIVQRGHASYERINEITNVKNGVNTEVETDKIPEGDIQFDIKEFHFPNDDSIALHDIQFTISKGDTVGIVGRTGSGKSAIIRLLLREFDTEQASEIKYGDHPLRYFDISSLRAQFGYVPQDHFLFSTSIRNNIAFSDPSLENEIVYNASKISYIHEDILSFPEGYDTVVGERGVSLSGGQKQRISIARALIMNPPVLILDDSLSAVDAETEEHILENMQNVRQGKTNIITAHRMSAVSHADIIIVMDEGTIIERGTHHELMRHKGWYYETYQAQALHEEIASSLDELAKGDDNDGTKS</sequence>
<feature type="transmembrane region" description="Helical" evidence="10">
    <location>
        <begin position="134"/>
        <end position="154"/>
    </location>
</feature>
<keyword evidence="5" id="KW-0547">Nucleotide-binding</keyword>
<keyword evidence="6 13" id="KW-0067">ATP-binding</keyword>
<dbReference type="InterPro" id="IPR017871">
    <property type="entry name" value="ABC_transporter-like_CS"/>
</dbReference>
<dbReference type="Pfam" id="PF00005">
    <property type="entry name" value="ABC_tran"/>
    <property type="match status" value="1"/>
</dbReference>
<dbReference type="AlphaFoldDB" id="A0A2T4PT47"/>
<dbReference type="GO" id="GO:0005524">
    <property type="term" value="F:ATP binding"/>
    <property type="evidence" value="ECO:0007669"/>
    <property type="project" value="UniProtKB-KW"/>
</dbReference>
<evidence type="ECO:0000256" key="2">
    <source>
        <dbReference type="ARBA" id="ARBA00022448"/>
    </source>
</evidence>
<dbReference type="GO" id="GO:0005886">
    <property type="term" value="C:plasma membrane"/>
    <property type="evidence" value="ECO:0007669"/>
    <property type="project" value="UniProtKB-SubCell"/>
</dbReference>
<dbReference type="InterPro" id="IPR003439">
    <property type="entry name" value="ABC_transporter-like_ATP-bd"/>
</dbReference>
<dbReference type="PANTHER" id="PTHR43394">
    <property type="entry name" value="ATP-DEPENDENT PERMEASE MDL1, MITOCHONDRIAL"/>
    <property type="match status" value="1"/>
</dbReference>